<dbReference type="InterPro" id="IPR029044">
    <property type="entry name" value="Nucleotide-diphossugar_trans"/>
</dbReference>
<dbReference type="Proteomes" id="UP001170624">
    <property type="component" value="Unassembled WGS sequence"/>
</dbReference>
<dbReference type="AlphaFoldDB" id="A0AAW7Y9D6"/>
<dbReference type="EMBL" id="JAUOPU010000017">
    <property type="protein sequence ID" value="MDO6543928.1"/>
    <property type="molecule type" value="Genomic_DNA"/>
</dbReference>
<organism evidence="1 2">
    <name type="scientific">Photobacterium sanguinicancri</name>
    <dbReference type="NCBI Taxonomy" id="875932"/>
    <lineage>
        <taxon>Bacteria</taxon>
        <taxon>Pseudomonadati</taxon>
        <taxon>Pseudomonadota</taxon>
        <taxon>Gammaproteobacteria</taxon>
        <taxon>Vibrionales</taxon>
        <taxon>Vibrionaceae</taxon>
        <taxon>Photobacterium</taxon>
    </lineage>
</organism>
<sequence>MNHIIQAVSRRFNKLACDQVMKKIITTAPTSHIGSNDVAVLSMIGKRVINDYLVAIKSFLFWYPEVSVHVLSDGTLDDSDRLLIRSHIHSVTFYTYNDVSMEGLPTGNCWERLVTLLNLAETRYVIQLDSDIVVNAAIPEVKSAVESQVSFVIGDPNWSQAVPIDELSRLASQNLSQHVQSQSEHVMSRVPSLHDKSVCYLRGCAGFTGIPKGVNKLALLRQFSQEMAAILGEEKWSEWGSEQVASNFIASTCQGGHVLPWPQYQTYMFPQSTTRLENTSLIHFMGTCRYKHGEYKKAVNRALTMLSL</sequence>
<proteinExistence type="predicted"/>
<evidence type="ECO:0000313" key="2">
    <source>
        <dbReference type="Proteomes" id="UP001170624"/>
    </source>
</evidence>
<accession>A0AAW7Y9D6</accession>
<evidence type="ECO:0000313" key="1">
    <source>
        <dbReference type="EMBL" id="MDO6543928.1"/>
    </source>
</evidence>
<gene>
    <name evidence="1" type="ORF">Q4568_15380</name>
</gene>
<comment type="caution">
    <text evidence="1">The sequence shown here is derived from an EMBL/GenBank/DDBJ whole genome shotgun (WGS) entry which is preliminary data.</text>
</comment>
<reference evidence="1" key="1">
    <citation type="submission" date="2023-07" db="EMBL/GenBank/DDBJ databases">
        <title>Genome content predicts the carbon catabolic preferences of heterotrophic bacteria.</title>
        <authorList>
            <person name="Gralka M."/>
        </authorList>
    </citation>
    <scope>NUCLEOTIDE SEQUENCE</scope>
    <source>
        <strain evidence="1">G2M05</strain>
    </source>
</reference>
<protein>
    <submittedName>
        <fullName evidence="1">Uncharacterized protein</fullName>
    </submittedName>
</protein>
<name>A0AAW7Y9D6_9GAMM</name>
<dbReference type="SUPFAM" id="SSF53448">
    <property type="entry name" value="Nucleotide-diphospho-sugar transferases"/>
    <property type="match status" value="1"/>
</dbReference>
<dbReference type="RefSeq" id="WP_303500353.1">
    <property type="nucleotide sequence ID" value="NZ_JAUOPU010000017.1"/>
</dbReference>